<reference evidence="2" key="1">
    <citation type="journal article" date="2023" name="Hortic. Res.">
        <title>A chromosome-level phased genome enabling allele-level studies in sweet orange: a case study on citrus Huanglongbing tolerance.</title>
        <authorList>
            <person name="Wu B."/>
            <person name="Yu Q."/>
            <person name="Deng Z."/>
            <person name="Duan Y."/>
            <person name="Luo F."/>
            <person name="Gmitter F. Jr."/>
        </authorList>
    </citation>
    <scope>NUCLEOTIDE SEQUENCE [LARGE SCALE GENOMIC DNA]</scope>
    <source>
        <strain evidence="2">cv. Valencia</strain>
    </source>
</reference>
<accession>A0ACB8P2C6</accession>
<organism evidence="1 2">
    <name type="scientific">Citrus sinensis</name>
    <name type="common">Sweet orange</name>
    <name type="synonym">Citrus aurantium var. sinensis</name>
    <dbReference type="NCBI Taxonomy" id="2711"/>
    <lineage>
        <taxon>Eukaryota</taxon>
        <taxon>Viridiplantae</taxon>
        <taxon>Streptophyta</taxon>
        <taxon>Embryophyta</taxon>
        <taxon>Tracheophyta</taxon>
        <taxon>Spermatophyta</taxon>
        <taxon>Magnoliopsida</taxon>
        <taxon>eudicotyledons</taxon>
        <taxon>Gunneridae</taxon>
        <taxon>Pentapetalae</taxon>
        <taxon>rosids</taxon>
        <taxon>malvids</taxon>
        <taxon>Sapindales</taxon>
        <taxon>Rutaceae</taxon>
        <taxon>Aurantioideae</taxon>
        <taxon>Citrus</taxon>
    </lineage>
</organism>
<gene>
    <name evidence="1" type="ORF">KPL71_002061</name>
</gene>
<proteinExistence type="predicted"/>
<evidence type="ECO:0000313" key="1">
    <source>
        <dbReference type="EMBL" id="KAH9804234.1"/>
    </source>
</evidence>
<evidence type="ECO:0000313" key="2">
    <source>
        <dbReference type="Proteomes" id="UP000829398"/>
    </source>
</evidence>
<name>A0ACB8P2C6_CITSI</name>
<dbReference type="Proteomes" id="UP000829398">
    <property type="component" value="Chromosome 1"/>
</dbReference>
<comment type="caution">
    <text evidence="1">The sequence shown here is derived from an EMBL/GenBank/DDBJ whole genome shotgun (WGS) entry which is preliminary data.</text>
</comment>
<dbReference type="EMBL" id="CM039170">
    <property type="protein sequence ID" value="KAH9804234.1"/>
    <property type="molecule type" value="Genomic_DNA"/>
</dbReference>
<keyword evidence="2" id="KW-1185">Reference proteome</keyword>
<sequence length="621" mass="71563">MAAAEPLLRRSWSSDLPIELLSEIFQKLTDCEDISQCAAVCLSWRSLIRTLYRQLTSLQSPFLLLSSSSSSSSSLALASASSNNDKKQCYSCTLFSTQTKNLHQIFLPQLKERWCSSSSDGWLLTIPFDRKKNPSLLNPFTRDQIKIPYLGTFCKPQDLRVVTSTSPLDPECVVLAIDGTNLYVCRPGDKTWTPVMMIHKCNYNGFNWGDTICYKGEFYADLAGQIFHLKFSRSGSVEAVSLPVSSTGPYGNNYFVELKGELLLVRVSQKYDVYRLDWHRKRWIEVRNIGPNAIFLGKHSSTSLCVSKFRDDFEENCIYFVTNTRDVVVHHLGTNNYKTLYHSSLFCKIPPNWLRVESAEFMGSKDEQIDYVAPWPIIEEHFVKLLHKVAKNGLLALTWEEMAWTSIEDNMFEEFGKRYTVSKLKSKYDHLCRVHHEFSKLLAHTGMAWDPKTNIVRAHEDVWEFYIEKNPFAKQFQNKGCEYYHLLDETIAYIQSSQSYNTKIELKIRGVLDAANMYFDIEGGKQSIVKNKRRCSLNDLNNLCPSKRSKTPQISGNENERSPLFLEHASIEECIQILEAMDDLGDDVYVKACEKFTSIDWRRMFVAMSNGRKRKWLHSLK</sequence>
<protein>
    <submittedName>
        <fullName evidence="1">F-box protein</fullName>
    </submittedName>
</protein>